<evidence type="ECO:0000313" key="3">
    <source>
        <dbReference type="Proteomes" id="UP000054908"/>
    </source>
</evidence>
<dbReference type="InterPro" id="IPR012337">
    <property type="entry name" value="RNaseH-like_sf"/>
</dbReference>
<comment type="caution">
    <text evidence="2">The sequence shown here is derived from an EMBL/GenBank/DDBJ whole genome shotgun (WGS) entry which is preliminary data.</text>
</comment>
<dbReference type="InterPro" id="IPR001584">
    <property type="entry name" value="Integrase_cat-core"/>
</dbReference>
<evidence type="ECO:0000313" key="2">
    <source>
        <dbReference type="EMBL" id="KTD23948.1"/>
    </source>
</evidence>
<feature type="domain" description="Integrase catalytic" evidence="1">
    <location>
        <begin position="1"/>
        <end position="114"/>
    </location>
</feature>
<dbReference type="GO" id="GO:0015074">
    <property type="term" value="P:DNA integration"/>
    <property type="evidence" value="ECO:0007669"/>
    <property type="project" value="InterPro"/>
</dbReference>
<dbReference type="OrthoDB" id="9774685at2"/>
<dbReference type="AlphaFoldDB" id="A0A0W0VUX8"/>
<dbReference type="PATRIC" id="fig|466.6.peg.3018"/>
<gene>
    <name evidence="2" type="ORF">Lmac_2821</name>
</gene>
<sequence>MKPLEYCFGRIERLPHKIQWLSDNGPCYVTKESVEFARSLGFDIYTTALYSPESSGMAEAFVKIFKRDYVAFYDALNAYDFIKQLAAWFDDYSEIAPHKGLNMMSPTQFLKTIAR</sequence>
<keyword evidence="3" id="KW-1185">Reference proteome</keyword>
<dbReference type="SUPFAM" id="SSF53098">
    <property type="entry name" value="Ribonuclease H-like"/>
    <property type="match status" value="1"/>
</dbReference>
<dbReference type="Gene3D" id="3.30.420.10">
    <property type="entry name" value="Ribonuclease H-like superfamily/Ribonuclease H"/>
    <property type="match status" value="1"/>
</dbReference>
<dbReference type="InterPro" id="IPR036397">
    <property type="entry name" value="RNaseH_sf"/>
</dbReference>
<dbReference type="RefSeq" id="WP_078767442.1">
    <property type="nucleotide sequence ID" value="NZ_CAAAIB010000008.1"/>
</dbReference>
<dbReference type="PROSITE" id="PS50994">
    <property type="entry name" value="INTEGRASE"/>
    <property type="match status" value="1"/>
</dbReference>
<protein>
    <submittedName>
        <fullName evidence="2">IS2 transposase TnpB</fullName>
    </submittedName>
</protein>
<dbReference type="Proteomes" id="UP000054908">
    <property type="component" value="Unassembled WGS sequence"/>
</dbReference>
<evidence type="ECO:0000259" key="1">
    <source>
        <dbReference type="PROSITE" id="PS50994"/>
    </source>
</evidence>
<dbReference type="STRING" id="466.Lmac_2821"/>
<reference evidence="2 3" key="1">
    <citation type="submission" date="2015-11" db="EMBL/GenBank/DDBJ databases">
        <title>Genomic analysis of 38 Legionella species identifies large and diverse effector repertoires.</title>
        <authorList>
            <person name="Burstein D."/>
            <person name="Amaro F."/>
            <person name="Zusman T."/>
            <person name="Lifshitz Z."/>
            <person name="Cohen O."/>
            <person name="Gilbert J.A."/>
            <person name="Pupko T."/>
            <person name="Shuman H.A."/>
            <person name="Segal G."/>
        </authorList>
    </citation>
    <scope>NUCLEOTIDE SEQUENCE [LARGE SCALE GENOMIC DNA]</scope>
    <source>
        <strain evidence="2 3">PX-1-G2-E2</strain>
    </source>
</reference>
<organism evidence="2 3">
    <name type="scientific">Legionella maceachernii</name>
    <dbReference type="NCBI Taxonomy" id="466"/>
    <lineage>
        <taxon>Bacteria</taxon>
        <taxon>Pseudomonadati</taxon>
        <taxon>Pseudomonadota</taxon>
        <taxon>Gammaproteobacteria</taxon>
        <taxon>Legionellales</taxon>
        <taxon>Legionellaceae</taxon>
        <taxon>Legionella</taxon>
    </lineage>
</organism>
<dbReference type="EMBL" id="LNYL01000051">
    <property type="protein sequence ID" value="KTD23948.1"/>
    <property type="molecule type" value="Genomic_DNA"/>
</dbReference>
<proteinExistence type="predicted"/>
<accession>A0A0W0VUX8</accession>
<name>A0A0W0VUX8_9GAMM</name>
<dbReference type="GO" id="GO:0003676">
    <property type="term" value="F:nucleic acid binding"/>
    <property type="evidence" value="ECO:0007669"/>
    <property type="project" value="InterPro"/>
</dbReference>
<dbReference type="Pfam" id="PF13683">
    <property type="entry name" value="rve_3"/>
    <property type="match status" value="1"/>
</dbReference>